<protein>
    <submittedName>
        <fullName evidence="3">RWD domain-containing protein</fullName>
    </submittedName>
</protein>
<dbReference type="CDD" id="cd23817">
    <property type="entry name" value="RWD-RWDD4"/>
    <property type="match status" value="1"/>
</dbReference>
<dbReference type="PANTHER" id="PTHR21275:SF1">
    <property type="entry name" value="RWD DOMAIN-CONTAINING PROTEIN 4"/>
    <property type="match status" value="1"/>
</dbReference>
<sequence length="174" mass="20455">MNVLVEQKTELEVLKSIFDGDQRFVLISDNKFQYKFGEGDDYKSFILEISWPDTYPETIPTISLDLFYNRHILPEVKEDIKRRLLTEAEQYVGMAVTFTLIEYTRENFEDLVKNQIEFHGANDENEINDSNGKIVEKDGFHEITAEVKRMQMTKAQKRRMWDHTTASSFGEKVD</sequence>
<dbReference type="WBParaSite" id="sdigi.contig523.g8810.t1">
    <property type="protein sequence ID" value="sdigi.contig523.g8810.t1"/>
    <property type="gene ID" value="sdigi.contig523.g8810"/>
</dbReference>
<dbReference type="PROSITE" id="PS50908">
    <property type="entry name" value="RWD"/>
    <property type="match status" value="1"/>
</dbReference>
<name>A0A915PWP6_9BILA</name>
<dbReference type="SUPFAM" id="SSF54495">
    <property type="entry name" value="UBC-like"/>
    <property type="match status" value="1"/>
</dbReference>
<dbReference type="InterPro" id="IPR006575">
    <property type="entry name" value="RWD_dom"/>
</dbReference>
<dbReference type="Proteomes" id="UP000887581">
    <property type="component" value="Unplaced"/>
</dbReference>
<dbReference type="InterPro" id="IPR042770">
    <property type="entry name" value="RWDD4"/>
</dbReference>
<accession>A0A915PWP6</accession>
<dbReference type="InterPro" id="IPR016135">
    <property type="entry name" value="UBQ-conjugating_enzyme/RWD"/>
</dbReference>
<feature type="domain" description="RWD" evidence="1">
    <location>
        <begin position="9"/>
        <end position="111"/>
    </location>
</feature>
<reference evidence="3" key="1">
    <citation type="submission" date="2022-11" db="UniProtKB">
        <authorList>
            <consortium name="WormBaseParasite"/>
        </authorList>
    </citation>
    <scope>IDENTIFICATION</scope>
</reference>
<dbReference type="PANTHER" id="PTHR21275">
    <property type="entry name" value="RWD DOMAIN-CONTAINING PROTEIN 4"/>
    <property type="match status" value="1"/>
</dbReference>
<evidence type="ECO:0000313" key="2">
    <source>
        <dbReference type="Proteomes" id="UP000887581"/>
    </source>
</evidence>
<dbReference type="AlphaFoldDB" id="A0A915PWP6"/>
<evidence type="ECO:0000313" key="3">
    <source>
        <dbReference type="WBParaSite" id="sdigi.contig523.g8810.t1"/>
    </source>
</evidence>
<evidence type="ECO:0000259" key="1">
    <source>
        <dbReference type="PROSITE" id="PS50908"/>
    </source>
</evidence>
<dbReference type="Pfam" id="PF05773">
    <property type="entry name" value="RWD"/>
    <property type="match status" value="1"/>
</dbReference>
<organism evidence="2 3">
    <name type="scientific">Setaria digitata</name>
    <dbReference type="NCBI Taxonomy" id="48799"/>
    <lineage>
        <taxon>Eukaryota</taxon>
        <taxon>Metazoa</taxon>
        <taxon>Ecdysozoa</taxon>
        <taxon>Nematoda</taxon>
        <taxon>Chromadorea</taxon>
        <taxon>Rhabditida</taxon>
        <taxon>Spirurina</taxon>
        <taxon>Spiruromorpha</taxon>
        <taxon>Filarioidea</taxon>
        <taxon>Setariidae</taxon>
        <taxon>Setaria</taxon>
    </lineage>
</organism>
<proteinExistence type="predicted"/>
<keyword evidence="2" id="KW-1185">Reference proteome</keyword>
<dbReference type="Gene3D" id="3.10.110.10">
    <property type="entry name" value="Ubiquitin Conjugating Enzyme"/>
    <property type="match status" value="1"/>
</dbReference>
<dbReference type="SMART" id="SM00591">
    <property type="entry name" value="RWD"/>
    <property type="match status" value="1"/>
</dbReference>